<evidence type="ECO:0000256" key="1">
    <source>
        <dbReference type="RuleBase" id="RU003860"/>
    </source>
</evidence>
<reference evidence="2" key="1">
    <citation type="submission" date="2021-08" db="EMBL/GenBank/DDBJ databases">
        <title>WGS assembly of Ceratopteris richardii.</title>
        <authorList>
            <person name="Marchant D.B."/>
            <person name="Chen G."/>
            <person name="Jenkins J."/>
            <person name="Shu S."/>
            <person name="Leebens-Mack J."/>
            <person name="Grimwood J."/>
            <person name="Schmutz J."/>
            <person name="Soltis P."/>
            <person name="Soltis D."/>
            <person name="Chen Z.-H."/>
        </authorList>
    </citation>
    <scope>NUCLEOTIDE SEQUENCE</scope>
    <source>
        <strain evidence="2">Whitten #5841</strain>
        <tissue evidence="2">Leaf</tissue>
    </source>
</reference>
<dbReference type="PIRSF" id="PIRSF003113">
    <property type="entry name" value="BolA"/>
    <property type="match status" value="1"/>
</dbReference>
<dbReference type="GO" id="GO:0051537">
    <property type="term" value="F:2 iron, 2 sulfur cluster binding"/>
    <property type="evidence" value="ECO:0007669"/>
    <property type="project" value="InterPro"/>
</dbReference>
<evidence type="ECO:0008006" key="4">
    <source>
        <dbReference type="Google" id="ProtNLM"/>
    </source>
</evidence>
<dbReference type="OrthoDB" id="4983at2759"/>
<proteinExistence type="inferred from homology"/>
<dbReference type="GO" id="GO:0005634">
    <property type="term" value="C:nucleus"/>
    <property type="evidence" value="ECO:0007669"/>
    <property type="project" value="TreeGrafter"/>
</dbReference>
<dbReference type="InterPro" id="IPR002634">
    <property type="entry name" value="BolA"/>
</dbReference>
<comment type="caution">
    <text evidence="2">The sequence shown here is derived from an EMBL/GenBank/DDBJ whole genome shotgun (WGS) entry which is preliminary data.</text>
</comment>
<accession>A0A8T2SSA3</accession>
<dbReference type="GO" id="GO:0051604">
    <property type="term" value="P:protein maturation"/>
    <property type="evidence" value="ECO:0007669"/>
    <property type="project" value="InterPro"/>
</dbReference>
<gene>
    <name evidence="2" type="ORF">KP509_17G013900</name>
</gene>
<dbReference type="InterPro" id="IPR045115">
    <property type="entry name" value="BOL2"/>
</dbReference>
<name>A0A8T2SSA3_CERRI</name>
<dbReference type="OMA" id="PRHKLYK"/>
<dbReference type="AlphaFoldDB" id="A0A8T2SSA3"/>
<dbReference type="Proteomes" id="UP000825935">
    <property type="component" value="Chromosome 17"/>
</dbReference>
<dbReference type="InterPro" id="IPR036065">
    <property type="entry name" value="BolA-like_sf"/>
</dbReference>
<dbReference type="EMBL" id="CM035422">
    <property type="protein sequence ID" value="KAH7372632.1"/>
    <property type="molecule type" value="Genomic_DNA"/>
</dbReference>
<protein>
    <recommendedName>
        <fullName evidence="4">BolA-like protein</fullName>
    </recommendedName>
</protein>
<evidence type="ECO:0000313" key="2">
    <source>
        <dbReference type="EMBL" id="KAH7372632.1"/>
    </source>
</evidence>
<dbReference type="GO" id="GO:0005829">
    <property type="term" value="C:cytosol"/>
    <property type="evidence" value="ECO:0007669"/>
    <property type="project" value="TreeGrafter"/>
</dbReference>
<dbReference type="GO" id="GO:0006879">
    <property type="term" value="P:intracellular iron ion homeostasis"/>
    <property type="evidence" value="ECO:0007669"/>
    <property type="project" value="InterPro"/>
</dbReference>
<organism evidence="2 3">
    <name type="scientific">Ceratopteris richardii</name>
    <name type="common">Triangle waterfern</name>
    <dbReference type="NCBI Taxonomy" id="49495"/>
    <lineage>
        <taxon>Eukaryota</taxon>
        <taxon>Viridiplantae</taxon>
        <taxon>Streptophyta</taxon>
        <taxon>Embryophyta</taxon>
        <taxon>Tracheophyta</taxon>
        <taxon>Polypodiopsida</taxon>
        <taxon>Polypodiidae</taxon>
        <taxon>Polypodiales</taxon>
        <taxon>Pteridineae</taxon>
        <taxon>Pteridaceae</taxon>
        <taxon>Parkerioideae</taxon>
        <taxon>Ceratopteris</taxon>
    </lineage>
</organism>
<dbReference type="Pfam" id="PF01722">
    <property type="entry name" value="BolA"/>
    <property type="match status" value="1"/>
</dbReference>
<comment type="similarity">
    <text evidence="1">Belongs to the BolA/IbaG family.</text>
</comment>
<sequence>MGVSREVVVAALSSKLKPTYLNVVDTSGGCGASYLLEIVSPSFEGKRLLERHRLVNAALAEEMKQIHAFSVKKALTPQQWQEECNNIATSKK</sequence>
<dbReference type="PANTHER" id="PTHR12735:SF27">
    <property type="entry name" value="BOLA-LIKE PROTEIN 2"/>
    <property type="match status" value="1"/>
</dbReference>
<evidence type="ECO:0000313" key="3">
    <source>
        <dbReference type="Proteomes" id="UP000825935"/>
    </source>
</evidence>
<dbReference type="PANTHER" id="PTHR12735">
    <property type="entry name" value="BOLA-LIKE PROTEIN-RELATED"/>
    <property type="match status" value="1"/>
</dbReference>
<dbReference type="Gene3D" id="3.30.300.90">
    <property type="entry name" value="BolA-like"/>
    <property type="match status" value="1"/>
</dbReference>
<keyword evidence="3" id="KW-1185">Reference proteome</keyword>
<dbReference type="SUPFAM" id="SSF82657">
    <property type="entry name" value="BolA-like"/>
    <property type="match status" value="1"/>
</dbReference>